<dbReference type="CDD" id="cd04182">
    <property type="entry name" value="GT_2_like_f"/>
    <property type="match status" value="1"/>
</dbReference>
<organism evidence="2 3">
    <name type="scientific">Croceitalea rosinachiae</name>
    <dbReference type="NCBI Taxonomy" id="3075596"/>
    <lineage>
        <taxon>Bacteria</taxon>
        <taxon>Pseudomonadati</taxon>
        <taxon>Bacteroidota</taxon>
        <taxon>Flavobacteriia</taxon>
        <taxon>Flavobacteriales</taxon>
        <taxon>Flavobacteriaceae</taxon>
        <taxon>Croceitalea</taxon>
    </lineage>
</organism>
<comment type="caution">
    <text evidence="2">The sequence shown here is derived from an EMBL/GenBank/DDBJ whole genome shotgun (WGS) entry which is preliminary data.</text>
</comment>
<dbReference type="InterPro" id="IPR029044">
    <property type="entry name" value="Nucleotide-diphossugar_trans"/>
</dbReference>
<evidence type="ECO:0000313" key="3">
    <source>
        <dbReference type="Proteomes" id="UP001255246"/>
    </source>
</evidence>
<dbReference type="PANTHER" id="PTHR43777:SF1">
    <property type="entry name" value="MOLYBDENUM COFACTOR CYTIDYLYLTRANSFERASE"/>
    <property type="match status" value="1"/>
</dbReference>
<gene>
    <name evidence="2" type="ORF">RM706_11020</name>
</gene>
<sequence length="200" mass="22076">MPNEKNNNIAVLILAAGASTRMGQSKQLLPWGETTLLNHAIAQANYVSEHIFVVLGANKDSIEKTLSNEVSVIFNPSWKQGMGTSIAVGVSKIQKGHLFDALLIMLGDQPLLDGSYLNELNQLFGTSKNRIVATSYGDKNGVPAFFHNSLFNELRKLSKDYGARSLMQRHVQYLSSLNPNGKEIDIDTPETYNQLLVRSK</sequence>
<dbReference type="InterPro" id="IPR025877">
    <property type="entry name" value="MobA-like_NTP_Trfase"/>
</dbReference>
<evidence type="ECO:0000259" key="1">
    <source>
        <dbReference type="Pfam" id="PF12804"/>
    </source>
</evidence>
<dbReference type="SUPFAM" id="SSF53448">
    <property type="entry name" value="Nucleotide-diphospho-sugar transferases"/>
    <property type="match status" value="1"/>
</dbReference>
<feature type="domain" description="MobA-like NTP transferase" evidence="1">
    <location>
        <begin position="11"/>
        <end position="171"/>
    </location>
</feature>
<dbReference type="PANTHER" id="PTHR43777">
    <property type="entry name" value="MOLYBDENUM COFACTOR CYTIDYLYLTRANSFERASE"/>
    <property type="match status" value="1"/>
</dbReference>
<dbReference type="Proteomes" id="UP001255246">
    <property type="component" value="Unassembled WGS sequence"/>
</dbReference>
<evidence type="ECO:0000313" key="2">
    <source>
        <dbReference type="EMBL" id="MDT0607567.1"/>
    </source>
</evidence>
<dbReference type="Gene3D" id="3.90.550.10">
    <property type="entry name" value="Spore Coat Polysaccharide Biosynthesis Protein SpsA, Chain A"/>
    <property type="match status" value="1"/>
</dbReference>
<proteinExistence type="predicted"/>
<keyword evidence="3" id="KW-1185">Reference proteome</keyword>
<dbReference type="EMBL" id="JAVRHR010000002">
    <property type="protein sequence ID" value="MDT0607567.1"/>
    <property type="molecule type" value="Genomic_DNA"/>
</dbReference>
<protein>
    <submittedName>
        <fullName evidence="2">Nucleotidyltransferase family protein</fullName>
    </submittedName>
</protein>
<reference evidence="2 3" key="1">
    <citation type="submission" date="2023-09" db="EMBL/GenBank/DDBJ databases">
        <authorList>
            <person name="Rey-Velasco X."/>
        </authorList>
    </citation>
    <scope>NUCLEOTIDE SEQUENCE [LARGE SCALE GENOMIC DNA]</scope>
    <source>
        <strain evidence="2 3">F388</strain>
    </source>
</reference>
<name>A0ABU3ABK4_9FLAO</name>
<accession>A0ABU3ABK4</accession>
<dbReference type="RefSeq" id="WP_311351402.1">
    <property type="nucleotide sequence ID" value="NZ_JAVRHR010000002.1"/>
</dbReference>
<dbReference type="Pfam" id="PF12804">
    <property type="entry name" value="NTP_transf_3"/>
    <property type="match status" value="1"/>
</dbReference>